<evidence type="ECO:0000256" key="1">
    <source>
        <dbReference type="SAM" id="MobiDB-lite"/>
    </source>
</evidence>
<dbReference type="Pfam" id="PF12776">
    <property type="entry name" value="Myb_DNA-bind_3"/>
    <property type="match status" value="1"/>
</dbReference>
<gene>
    <name evidence="3" type="ORF">M422DRAFT_276052</name>
    <name evidence="4" type="ORF">M422DRAFT_45952</name>
</gene>
<organism evidence="4 5">
    <name type="scientific">Sphaerobolus stellatus (strain SS14)</name>
    <dbReference type="NCBI Taxonomy" id="990650"/>
    <lineage>
        <taxon>Eukaryota</taxon>
        <taxon>Fungi</taxon>
        <taxon>Dikarya</taxon>
        <taxon>Basidiomycota</taxon>
        <taxon>Agaricomycotina</taxon>
        <taxon>Agaricomycetes</taxon>
        <taxon>Phallomycetidae</taxon>
        <taxon>Geastrales</taxon>
        <taxon>Sphaerobolaceae</taxon>
        <taxon>Sphaerobolus</taxon>
    </lineage>
</organism>
<evidence type="ECO:0000313" key="5">
    <source>
        <dbReference type="Proteomes" id="UP000054279"/>
    </source>
</evidence>
<dbReference type="HOGENOM" id="CLU_2475126_0_0_1"/>
<dbReference type="Proteomes" id="UP000054279">
    <property type="component" value="Unassembled WGS sequence"/>
</dbReference>
<evidence type="ECO:0000259" key="2">
    <source>
        <dbReference type="Pfam" id="PF12776"/>
    </source>
</evidence>
<dbReference type="EMBL" id="KN837104">
    <property type="protein sequence ID" value="KIJ47139.1"/>
    <property type="molecule type" value="Genomic_DNA"/>
</dbReference>
<feature type="region of interest" description="Disordered" evidence="1">
    <location>
        <begin position="1"/>
        <end position="23"/>
    </location>
</feature>
<accession>A0A0C9VVN6</accession>
<feature type="compositionally biased region" description="Basic and acidic residues" evidence="1">
    <location>
        <begin position="8"/>
        <end position="17"/>
    </location>
</feature>
<proteinExistence type="predicted"/>
<keyword evidence="5" id="KW-1185">Reference proteome</keyword>
<dbReference type="InterPro" id="IPR024752">
    <property type="entry name" value="Myb/SANT-like_dom"/>
</dbReference>
<dbReference type="AlphaFoldDB" id="A0A0C9VVN6"/>
<feature type="domain" description="Myb/SANT-like" evidence="2">
    <location>
        <begin position="27"/>
        <end position="89"/>
    </location>
</feature>
<name>A0A0C9VVN6_SPHS4</name>
<dbReference type="OrthoDB" id="3366674at2759"/>
<protein>
    <recommendedName>
        <fullName evidence="2">Myb/SANT-like domain-containing protein</fullName>
    </recommendedName>
</protein>
<reference evidence="4 5" key="1">
    <citation type="submission" date="2014-06" db="EMBL/GenBank/DDBJ databases">
        <title>Evolutionary Origins and Diversification of the Mycorrhizal Mutualists.</title>
        <authorList>
            <consortium name="DOE Joint Genome Institute"/>
            <consortium name="Mycorrhizal Genomics Consortium"/>
            <person name="Kohler A."/>
            <person name="Kuo A."/>
            <person name="Nagy L.G."/>
            <person name="Floudas D."/>
            <person name="Copeland A."/>
            <person name="Barry K.W."/>
            <person name="Cichocki N."/>
            <person name="Veneault-Fourrey C."/>
            <person name="LaButti K."/>
            <person name="Lindquist E.A."/>
            <person name="Lipzen A."/>
            <person name="Lundell T."/>
            <person name="Morin E."/>
            <person name="Murat C."/>
            <person name="Riley R."/>
            <person name="Ohm R."/>
            <person name="Sun H."/>
            <person name="Tunlid A."/>
            <person name="Henrissat B."/>
            <person name="Grigoriev I.V."/>
            <person name="Hibbett D.S."/>
            <person name="Martin F."/>
        </authorList>
    </citation>
    <scope>NUCLEOTIDE SEQUENCE [LARGE SCALE GENOMIC DNA]</scope>
    <source>
        <strain evidence="4 5">SS14</strain>
    </source>
</reference>
<sequence length="105" mass="11714">MAGENNDEVLKDIDSKSGPKRAPSVLWTTAEDEKWLDLLLEEQALGTQAENGWKTATWVKVLSKLQEALPKAAKDKTVDKLKSRNERVRVPCFVPLVTLTLILLA</sequence>
<evidence type="ECO:0000313" key="4">
    <source>
        <dbReference type="EMBL" id="KIJ47139.1"/>
    </source>
</evidence>
<dbReference type="EMBL" id="KN837697">
    <property type="protein sequence ID" value="KIJ23387.1"/>
    <property type="molecule type" value="Genomic_DNA"/>
</dbReference>
<evidence type="ECO:0000313" key="3">
    <source>
        <dbReference type="EMBL" id="KIJ23387.1"/>
    </source>
</evidence>